<reference evidence="2 3" key="1">
    <citation type="journal article" date="2014" name="Genome Announc.">
        <title>Draft Genome Sequence of Lutibaculum baratangense Strain AMV1T, Isolated from a Mud Volcano in Andamans, India.</title>
        <authorList>
            <person name="Singh A."/>
            <person name="Sreenivas A."/>
            <person name="Sathyanarayana Reddy G."/>
            <person name="Pinnaka A.K."/>
            <person name="Shivaji S."/>
        </authorList>
    </citation>
    <scope>NUCLEOTIDE SEQUENCE [LARGE SCALE GENOMIC DNA]</scope>
    <source>
        <strain evidence="2 3">AMV1</strain>
    </source>
</reference>
<keyword evidence="3" id="KW-1185">Reference proteome</keyword>
<dbReference type="SUPFAM" id="SSF52540">
    <property type="entry name" value="P-loop containing nucleoside triphosphate hydrolases"/>
    <property type="match status" value="1"/>
</dbReference>
<accession>V4TGL4</accession>
<name>V4TGL4_9HYPH</name>
<proteinExistence type="predicted"/>
<dbReference type="InterPro" id="IPR000863">
    <property type="entry name" value="Sulfotransferase_dom"/>
</dbReference>
<dbReference type="Gene3D" id="3.40.50.300">
    <property type="entry name" value="P-loop containing nucleotide triphosphate hydrolases"/>
    <property type="match status" value="1"/>
</dbReference>
<dbReference type="EMBL" id="AWXZ01000024">
    <property type="protein sequence ID" value="ESR25243.1"/>
    <property type="molecule type" value="Genomic_DNA"/>
</dbReference>
<evidence type="ECO:0000313" key="2">
    <source>
        <dbReference type="EMBL" id="ESR25243.1"/>
    </source>
</evidence>
<dbReference type="GO" id="GO:0008146">
    <property type="term" value="F:sulfotransferase activity"/>
    <property type="evidence" value="ECO:0007669"/>
    <property type="project" value="InterPro"/>
</dbReference>
<gene>
    <name evidence="2" type="ORF">N177_1915</name>
</gene>
<sequence length="227" mass="26020">MFQPEEFLHFNSWDGATDDQIRQARFISGHITSSDIARVPEPKRVVTILRDPKDRILSLYYFWRSMTDDYVDRLGEPGPVLAKQRSLIEFLQSEELFIRYHVDNALVRSFLTADSYPLPSTYGSLPPEELAEHALRQLRTYFFVGFQERFDEDYVAIQLSLGLAPQPMARHNVMADVTAEDGDFEPVDRELMTPEIQKALAQLTSADTIFYEAARAEGATLRPKAAR</sequence>
<protein>
    <recommendedName>
        <fullName evidence="1">Sulfotransferase domain-containing protein</fullName>
    </recommendedName>
</protein>
<dbReference type="Pfam" id="PF00685">
    <property type="entry name" value="Sulfotransfer_1"/>
    <property type="match status" value="1"/>
</dbReference>
<dbReference type="STRING" id="631454.N177_1915"/>
<organism evidence="2 3">
    <name type="scientific">Lutibaculum baratangense AMV1</name>
    <dbReference type="NCBI Taxonomy" id="631454"/>
    <lineage>
        <taxon>Bacteria</taxon>
        <taxon>Pseudomonadati</taxon>
        <taxon>Pseudomonadota</taxon>
        <taxon>Alphaproteobacteria</taxon>
        <taxon>Hyphomicrobiales</taxon>
        <taxon>Tepidamorphaceae</taxon>
        <taxon>Lutibaculum</taxon>
    </lineage>
</organism>
<comment type="caution">
    <text evidence="2">The sequence shown here is derived from an EMBL/GenBank/DDBJ whole genome shotgun (WGS) entry which is preliminary data.</text>
</comment>
<feature type="domain" description="Sulfotransferase" evidence="1">
    <location>
        <begin position="25"/>
        <end position="75"/>
    </location>
</feature>
<evidence type="ECO:0000313" key="3">
    <source>
        <dbReference type="Proteomes" id="UP000017819"/>
    </source>
</evidence>
<dbReference type="AlphaFoldDB" id="V4TGL4"/>
<dbReference type="eggNOG" id="ENOG50339E8">
    <property type="taxonomic scope" value="Bacteria"/>
</dbReference>
<evidence type="ECO:0000259" key="1">
    <source>
        <dbReference type="Pfam" id="PF00685"/>
    </source>
</evidence>
<dbReference type="InterPro" id="IPR027417">
    <property type="entry name" value="P-loop_NTPase"/>
</dbReference>
<dbReference type="Proteomes" id="UP000017819">
    <property type="component" value="Unassembled WGS sequence"/>
</dbReference>